<gene>
    <name evidence="2" type="ORF">NDU88_001266</name>
</gene>
<dbReference type="EMBL" id="JANPWB010000006">
    <property type="protein sequence ID" value="KAJ1175981.1"/>
    <property type="molecule type" value="Genomic_DNA"/>
</dbReference>
<feature type="compositionally biased region" description="Polar residues" evidence="1">
    <location>
        <begin position="117"/>
        <end position="131"/>
    </location>
</feature>
<evidence type="ECO:0000313" key="3">
    <source>
        <dbReference type="Proteomes" id="UP001066276"/>
    </source>
</evidence>
<dbReference type="Proteomes" id="UP001066276">
    <property type="component" value="Chromosome 3_2"/>
</dbReference>
<evidence type="ECO:0000313" key="2">
    <source>
        <dbReference type="EMBL" id="KAJ1175981.1"/>
    </source>
</evidence>
<comment type="caution">
    <text evidence="2">The sequence shown here is derived from an EMBL/GenBank/DDBJ whole genome shotgun (WGS) entry which is preliminary data.</text>
</comment>
<feature type="compositionally biased region" description="Low complexity" evidence="1">
    <location>
        <begin position="97"/>
        <end position="110"/>
    </location>
</feature>
<evidence type="ECO:0000256" key="1">
    <source>
        <dbReference type="SAM" id="MobiDB-lite"/>
    </source>
</evidence>
<protein>
    <submittedName>
        <fullName evidence="2">Uncharacterized protein</fullName>
    </submittedName>
</protein>
<name>A0AAV7THU4_PLEWA</name>
<dbReference type="AlphaFoldDB" id="A0AAV7THU4"/>
<keyword evidence="3" id="KW-1185">Reference proteome</keyword>
<sequence length="158" mass="16563">MAPIRDTASSSNAAGSGASQVCVRGWAELNPKHSGVTSRSRGVIRAGERYSHIAVGCGHNLAPLAQSIRSAGLSPFPREIPHSGISTLRCCSIVTRDAPPQLQQQAQGPDLEPHDASTPSGKDTAPSSQLCVQRRHHPAPRLARSSALTPHGRGQGSR</sequence>
<reference evidence="2" key="1">
    <citation type="journal article" date="2022" name="bioRxiv">
        <title>Sequencing and chromosome-scale assembly of the giantPleurodeles waltlgenome.</title>
        <authorList>
            <person name="Brown T."/>
            <person name="Elewa A."/>
            <person name="Iarovenko S."/>
            <person name="Subramanian E."/>
            <person name="Araus A.J."/>
            <person name="Petzold A."/>
            <person name="Susuki M."/>
            <person name="Suzuki K.-i.T."/>
            <person name="Hayashi T."/>
            <person name="Toyoda A."/>
            <person name="Oliveira C."/>
            <person name="Osipova E."/>
            <person name="Leigh N.D."/>
            <person name="Simon A."/>
            <person name="Yun M.H."/>
        </authorList>
    </citation>
    <scope>NUCLEOTIDE SEQUENCE</scope>
    <source>
        <strain evidence="2">20211129_DDA</strain>
        <tissue evidence="2">Liver</tissue>
    </source>
</reference>
<proteinExistence type="predicted"/>
<accession>A0AAV7THU4</accession>
<feature type="region of interest" description="Disordered" evidence="1">
    <location>
        <begin position="96"/>
        <end position="158"/>
    </location>
</feature>
<organism evidence="2 3">
    <name type="scientific">Pleurodeles waltl</name>
    <name type="common">Iberian ribbed newt</name>
    <dbReference type="NCBI Taxonomy" id="8319"/>
    <lineage>
        <taxon>Eukaryota</taxon>
        <taxon>Metazoa</taxon>
        <taxon>Chordata</taxon>
        <taxon>Craniata</taxon>
        <taxon>Vertebrata</taxon>
        <taxon>Euteleostomi</taxon>
        <taxon>Amphibia</taxon>
        <taxon>Batrachia</taxon>
        <taxon>Caudata</taxon>
        <taxon>Salamandroidea</taxon>
        <taxon>Salamandridae</taxon>
        <taxon>Pleurodelinae</taxon>
        <taxon>Pleurodeles</taxon>
    </lineage>
</organism>